<protein>
    <submittedName>
        <fullName evidence="2">Uncharacterized protein</fullName>
    </submittedName>
</protein>
<proteinExistence type="predicted"/>
<evidence type="ECO:0000313" key="2">
    <source>
        <dbReference type="EMBL" id="TFK47074.1"/>
    </source>
</evidence>
<reference evidence="2 3" key="1">
    <citation type="journal article" date="2019" name="Nat. Ecol. Evol.">
        <title>Megaphylogeny resolves global patterns of mushroom evolution.</title>
        <authorList>
            <person name="Varga T."/>
            <person name="Krizsan K."/>
            <person name="Foldi C."/>
            <person name="Dima B."/>
            <person name="Sanchez-Garcia M."/>
            <person name="Sanchez-Ramirez S."/>
            <person name="Szollosi G.J."/>
            <person name="Szarkandi J.G."/>
            <person name="Papp V."/>
            <person name="Albert L."/>
            <person name="Andreopoulos W."/>
            <person name="Angelini C."/>
            <person name="Antonin V."/>
            <person name="Barry K.W."/>
            <person name="Bougher N.L."/>
            <person name="Buchanan P."/>
            <person name="Buyck B."/>
            <person name="Bense V."/>
            <person name="Catcheside P."/>
            <person name="Chovatia M."/>
            <person name="Cooper J."/>
            <person name="Damon W."/>
            <person name="Desjardin D."/>
            <person name="Finy P."/>
            <person name="Geml J."/>
            <person name="Haridas S."/>
            <person name="Hughes K."/>
            <person name="Justo A."/>
            <person name="Karasinski D."/>
            <person name="Kautmanova I."/>
            <person name="Kiss B."/>
            <person name="Kocsube S."/>
            <person name="Kotiranta H."/>
            <person name="LaButti K.M."/>
            <person name="Lechner B.E."/>
            <person name="Liimatainen K."/>
            <person name="Lipzen A."/>
            <person name="Lukacs Z."/>
            <person name="Mihaltcheva S."/>
            <person name="Morgado L.N."/>
            <person name="Niskanen T."/>
            <person name="Noordeloos M.E."/>
            <person name="Ohm R.A."/>
            <person name="Ortiz-Santana B."/>
            <person name="Ovrebo C."/>
            <person name="Racz N."/>
            <person name="Riley R."/>
            <person name="Savchenko A."/>
            <person name="Shiryaev A."/>
            <person name="Soop K."/>
            <person name="Spirin V."/>
            <person name="Szebenyi C."/>
            <person name="Tomsovsky M."/>
            <person name="Tulloss R.E."/>
            <person name="Uehling J."/>
            <person name="Grigoriev I.V."/>
            <person name="Vagvolgyi C."/>
            <person name="Papp T."/>
            <person name="Martin F.M."/>
            <person name="Miettinen O."/>
            <person name="Hibbett D.S."/>
            <person name="Nagy L.G."/>
        </authorList>
    </citation>
    <scope>NUCLEOTIDE SEQUENCE [LARGE SCALE GENOMIC DNA]</scope>
    <source>
        <strain evidence="2 3">OMC1185</strain>
    </source>
</reference>
<keyword evidence="3" id="KW-1185">Reference proteome</keyword>
<feature type="compositionally biased region" description="Basic and acidic residues" evidence="1">
    <location>
        <begin position="368"/>
        <end position="383"/>
    </location>
</feature>
<dbReference type="AlphaFoldDB" id="A0A5C3MP51"/>
<gene>
    <name evidence="2" type="ORF">OE88DRAFT_1647975</name>
</gene>
<dbReference type="EMBL" id="ML213525">
    <property type="protein sequence ID" value="TFK47074.1"/>
    <property type="molecule type" value="Genomic_DNA"/>
</dbReference>
<feature type="region of interest" description="Disordered" evidence="1">
    <location>
        <begin position="247"/>
        <end position="383"/>
    </location>
</feature>
<sequence length="383" mass="42131">MELWKTNRVLTNSPGIPMPPTDNDNTLDNASIIVNNTEVDVPAVDKAHTALATSATRHDRSDDMGEANMDLSFTDYATATAAMIVERVASPFDASADREDAKPKAQLGYNASNLLNLKRLNQITNWIPERDNVPPVAELRHPKPRYARPGWLDHRYTDEEAKVLMPSWSNLAYTKFPDIPNCDTIPGILPYFDFALAGLDEPLEEADGQRMLTEISWIPWSDLGPAYRPPPAPKPCTFNPWYDEVDEEAASRASSDQLPPSHPLPTRSSPRPPFARNTHATINLCPPPPIRRSKAAVRTAHADKHASKRDSYEGKPGIRGHRAPSSMEKHSKATKASSLGLASGGPKARRGRECPVPVGRGEGFAWEVKQEAESSPEGREAQG</sequence>
<evidence type="ECO:0000256" key="1">
    <source>
        <dbReference type="SAM" id="MobiDB-lite"/>
    </source>
</evidence>
<name>A0A5C3MP51_9AGAM</name>
<dbReference type="Proteomes" id="UP000305948">
    <property type="component" value="Unassembled WGS sequence"/>
</dbReference>
<feature type="compositionally biased region" description="Basic and acidic residues" evidence="1">
    <location>
        <begin position="300"/>
        <end position="313"/>
    </location>
</feature>
<evidence type="ECO:0000313" key="3">
    <source>
        <dbReference type="Proteomes" id="UP000305948"/>
    </source>
</evidence>
<organism evidence="2 3">
    <name type="scientific">Heliocybe sulcata</name>
    <dbReference type="NCBI Taxonomy" id="5364"/>
    <lineage>
        <taxon>Eukaryota</taxon>
        <taxon>Fungi</taxon>
        <taxon>Dikarya</taxon>
        <taxon>Basidiomycota</taxon>
        <taxon>Agaricomycotina</taxon>
        <taxon>Agaricomycetes</taxon>
        <taxon>Gloeophyllales</taxon>
        <taxon>Gloeophyllaceae</taxon>
        <taxon>Heliocybe</taxon>
    </lineage>
</organism>
<accession>A0A5C3MP51</accession>